<organism evidence="2 3">
    <name type="scientific">Gigaspora margarita</name>
    <dbReference type="NCBI Taxonomy" id="4874"/>
    <lineage>
        <taxon>Eukaryota</taxon>
        <taxon>Fungi</taxon>
        <taxon>Fungi incertae sedis</taxon>
        <taxon>Mucoromycota</taxon>
        <taxon>Glomeromycotina</taxon>
        <taxon>Glomeromycetes</taxon>
        <taxon>Diversisporales</taxon>
        <taxon>Gigasporaceae</taxon>
        <taxon>Gigaspora</taxon>
    </lineage>
</organism>
<feature type="non-terminal residue" evidence="2">
    <location>
        <position position="1"/>
    </location>
</feature>
<evidence type="ECO:0000256" key="1">
    <source>
        <dbReference type="SAM" id="Phobius"/>
    </source>
</evidence>
<evidence type="ECO:0000313" key="3">
    <source>
        <dbReference type="Proteomes" id="UP000789901"/>
    </source>
</evidence>
<gene>
    <name evidence="2" type="ORF">GMARGA_LOCUS39019</name>
</gene>
<accession>A0ABN7X708</accession>
<evidence type="ECO:0000313" key="2">
    <source>
        <dbReference type="EMBL" id="CAG8848107.1"/>
    </source>
</evidence>
<dbReference type="Gene3D" id="2.60.210.10">
    <property type="entry name" value="Apoptosis, Tumor Necrosis Factor Receptor Associated Protein 2, Chain A"/>
    <property type="match status" value="1"/>
</dbReference>
<dbReference type="Proteomes" id="UP000789901">
    <property type="component" value="Unassembled WGS sequence"/>
</dbReference>
<keyword evidence="1" id="KW-1133">Transmembrane helix</keyword>
<keyword evidence="1" id="KW-0812">Transmembrane</keyword>
<comment type="caution">
    <text evidence="2">The sequence shown here is derived from an EMBL/GenBank/DDBJ whole genome shotgun (WGS) entry which is preliminary data.</text>
</comment>
<keyword evidence="1" id="KW-0472">Membrane</keyword>
<dbReference type="InterPro" id="IPR008974">
    <property type="entry name" value="TRAF-like"/>
</dbReference>
<proteinExistence type="predicted"/>
<keyword evidence="3" id="KW-1185">Reference proteome</keyword>
<feature type="transmembrane region" description="Helical" evidence="1">
    <location>
        <begin position="63"/>
        <end position="82"/>
    </location>
</feature>
<feature type="non-terminal residue" evidence="2">
    <location>
        <position position="122"/>
    </location>
</feature>
<name>A0ABN7X708_GIGMA</name>
<reference evidence="2 3" key="1">
    <citation type="submission" date="2021-06" db="EMBL/GenBank/DDBJ databases">
        <authorList>
            <person name="Kallberg Y."/>
            <person name="Tangrot J."/>
            <person name="Rosling A."/>
        </authorList>
    </citation>
    <scope>NUCLEOTIDE SEQUENCE [LARGE SCALE GENOMIC DNA]</scope>
    <source>
        <strain evidence="2 3">120-4 pot B 10/14</strain>
    </source>
</reference>
<sequence>VHHRFIAKESDCGFTRFYDLSKLFVLLENRTCPLIENDACNITAFVRIINDPTGFLWHNFTKYFYLILNYIMVLKLFFHVNFSHSKEIKANEHHLYLLIKIVTPYTFARHQGFDLTNFNNLQ</sequence>
<dbReference type="EMBL" id="CAJVQB010090678">
    <property type="protein sequence ID" value="CAG8848107.1"/>
    <property type="molecule type" value="Genomic_DNA"/>
</dbReference>
<protein>
    <submittedName>
        <fullName evidence="2">1844_t:CDS:1</fullName>
    </submittedName>
</protein>